<feature type="coiled-coil region" evidence="1">
    <location>
        <begin position="458"/>
        <end position="485"/>
    </location>
</feature>
<dbReference type="Gene3D" id="3.40.50.1390">
    <property type="entry name" value="Resolvase, N-terminal catalytic domain"/>
    <property type="match status" value="1"/>
</dbReference>
<dbReference type="Gene3D" id="3.90.1750.20">
    <property type="entry name" value="Putative Large Serine Recombinase, Chain B, Domain 2"/>
    <property type="match status" value="1"/>
</dbReference>
<dbReference type="Proteomes" id="UP000479639">
    <property type="component" value="Unassembled WGS sequence"/>
</dbReference>
<evidence type="ECO:0000256" key="2">
    <source>
        <dbReference type="SAM" id="MobiDB-lite"/>
    </source>
</evidence>
<evidence type="ECO:0000256" key="1">
    <source>
        <dbReference type="SAM" id="Coils"/>
    </source>
</evidence>
<dbReference type="InterPro" id="IPR038109">
    <property type="entry name" value="DNA_bind_recomb_sf"/>
</dbReference>
<protein>
    <submittedName>
        <fullName evidence="5">Recombinase family protein</fullName>
    </submittedName>
</protein>
<proteinExistence type="predicted"/>
<dbReference type="CDD" id="cd00338">
    <property type="entry name" value="Ser_Recombinase"/>
    <property type="match status" value="1"/>
</dbReference>
<dbReference type="Pfam" id="PF07508">
    <property type="entry name" value="Recombinase"/>
    <property type="match status" value="1"/>
</dbReference>
<organism evidence="5 6">
    <name type="scientific">Adlercreutzia muris</name>
    <dbReference type="NCBI Taxonomy" id="1796610"/>
    <lineage>
        <taxon>Bacteria</taxon>
        <taxon>Bacillati</taxon>
        <taxon>Actinomycetota</taxon>
        <taxon>Coriobacteriia</taxon>
        <taxon>Eggerthellales</taxon>
        <taxon>Eggerthellaceae</taxon>
        <taxon>Adlercreutzia</taxon>
    </lineage>
</organism>
<evidence type="ECO:0000259" key="4">
    <source>
        <dbReference type="PROSITE" id="PS51737"/>
    </source>
</evidence>
<sequence length="539" mass="60809">MREAQAKVTNRRAEGGSNYTMGTIKPDGRYAMLLRKSREDVEAEARGQMETLALHEDALRLLASNLGIKISKVYRELVSGDRLDERPETVQLVHEVMRGEWDGVLAYDIQRISRGDMIDQGVIMNAFKYSRTIIITPGKIFDLADDYDSNAVEMNLMMGRVELGWIKKRLIAGKENRTRRGEYLGSIAPFGWEKCTVDHMKTLRPGEHHERLFQMYTDIASWARAPKGMADDLNRQGFPTPRGKHWDAKTITSIIRNPVNIGYVRWNQRKTRVQFDEEMNRRKVRGVPKDDERILAEGLHRGAGLITDELFYAANRQLDAHGGTSEHTGKPLRNPLAGVLVCKGCGRAMARSIFPGERRGDGRGKTEWYTHPQSNRYECHMQGAVMRDVVDLAVDALLSVTRDIEVAIDADDGQKVEAARQVAKSLRRSLAEEDAARDNLFRLVERGIITDAEFASRKVLADGRRASLEAQLAQAEAEAADDHGEALARVVALREVVDSLRNYEGRAKEVNDMVKSIVSRIEYERDPQTGEIRLGVSLR</sequence>
<keyword evidence="6" id="KW-1185">Reference proteome</keyword>
<dbReference type="InterPro" id="IPR006119">
    <property type="entry name" value="Resolv_N"/>
</dbReference>
<evidence type="ECO:0000313" key="6">
    <source>
        <dbReference type="Proteomes" id="UP000479639"/>
    </source>
</evidence>
<dbReference type="PANTHER" id="PTHR30461:SF23">
    <property type="entry name" value="DNA RECOMBINASE-RELATED"/>
    <property type="match status" value="1"/>
</dbReference>
<comment type="caution">
    <text evidence="5">The sequence shown here is derived from an EMBL/GenBank/DDBJ whole genome shotgun (WGS) entry which is preliminary data.</text>
</comment>
<name>A0A7C8FNV2_9ACTN</name>
<dbReference type="GO" id="GO:0000150">
    <property type="term" value="F:DNA strand exchange activity"/>
    <property type="evidence" value="ECO:0007669"/>
    <property type="project" value="InterPro"/>
</dbReference>
<dbReference type="SMART" id="SM00857">
    <property type="entry name" value="Resolvase"/>
    <property type="match status" value="1"/>
</dbReference>
<evidence type="ECO:0000313" key="5">
    <source>
        <dbReference type="EMBL" id="KAB1647955.1"/>
    </source>
</evidence>
<dbReference type="InterPro" id="IPR036162">
    <property type="entry name" value="Resolvase-like_N_sf"/>
</dbReference>
<dbReference type="GO" id="GO:0003677">
    <property type="term" value="F:DNA binding"/>
    <property type="evidence" value="ECO:0007669"/>
    <property type="project" value="InterPro"/>
</dbReference>
<accession>A0A7C8FNV2</accession>
<dbReference type="InterPro" id="IPR011109">
    <property type="entry name" value="DNA_bind_recombinase_dom"/>
</dbReference>
<evidence type="ECO:0000259" key="3">
    <source>
        <dbReference type="PROSITE" id="PS51736"/>
    </source>
</evidence>
<dbReference type="PANTHER" id="PTHR30461">
    <property type="entry name" value="DNA-INVERTASE FROM LAMBDOID PROPHAGE"/>
    <property type="match status" value="1"/>
</dbReference>
<dbReference type="InterPro" id="IPR050639">
    <property type="entry name" value="SSR_resolvase"/>
</dbReference>
<dbReference type="Pfam" id="PF00239">
    <property type="entry name" value="Resolvase"/>
    <property type="match status" value="1"/>
</dbReference>
<feature type="domain" description="Recombinase" evidence="4">
    <location>
        <begin position="189"/>
        <end position="324"/>
    </location>
</feature>
<gene>
    <name evidence="5" type="ORF">F8D48_06595</name>
</gene>
<feature type="domain" description="Resolvase/invertase-type recombinase catalytic" evidence="3">
    <location>
        <begin position="29"/>
        <end position="181"/>
    </location>
</feature>
<feature type="region of interest" description="Disordered" evidence="2">
    <location>
        <begin position="1"/>
        <end position="21"/>
    </location>
</feature>
<dbReference type="SUPFAM" id="SSF53041">
    <property type="entry name" value="Resolvase-like"/>
    <property type="match status" value="1"/>
</dbReference>
<dbReference type="PROSITE" id="PS51737">
    <property type="entry name" value="RECOMBINASE_DNA_BIND"/>
    <property type="match status" value="1"/>
</dbReference>
<dbReference type="AlphaFoldDB" id="A0A7C8FNV2"/>
<keyword evidence="1" id="KW-0175">Coiled coil</keyword>
<dbReference type="EMBL" id="WAJS01000017">
    <property type="protein sequence ID" value="KAB1647955.1"/>
    <property type="molecule type" value="Genomic_DNA"/>
</dbReference>
<dbReference type="PROSITE" id="PS51736">
    <property type="entry name" value="RECOMBINASES_3"/>
    <property type="match status" value="1"/>
</dbReference>
<reference evidence="5 6" key="1">
    <citation type="submission" date="2019-09" db="EMBL/GenBank/DDBJ databases">
        <title>Whole genome shotgun sequencing (WGS) of Ellagibacter isourolithinifaciens DSM 104140(T) and Adlercreutzia muris DSM 29508(T).</title>
        <authorList>
            <person name="Stoll D.A."/>
            <person name="Danylec N."/>
            <person name="Huch M."/>
        </authorList>
    </citation>
    <scope>NUCLEOTIDE SEQUENCE [LARGE SCALE GENOMIC DNA]</scope>
    <source>
        <strain evidence="5 6">DSM 29508</strain>
    </source>
</reference>